<accession>A0ABT6FJC6</accession>
<name>A0ABT6FJC6_9BACT</name>
<dbReference type="CDD" id="cd00038">
    <property type="entry name" value="CAP_ED"/>
    <property type="match status" value="1"/>
</dbReference>
<evidence type="ECO:0000256" key="2">
    <source>
        <dbReference type="ARBA" id="ARBA00023125"/>
    </source>
</evidence>
<evidence type="ECO:0000256" key="3">
    <source>
        <dbReference type="ARBA" id="ARBA00023163"/>
    </source>
</evidence>
<dbReference type="Gene3D" id="2.60.120.10">
    <property type="entry name" value="Jelly Rolls"/>
    <property type="match status" value="1"/>
</dbReference>
<dbReference type="InterPro" id="IPR000595">
    <property type="entry name" value="cNMP-bd_dom"/>
</dbReference>
<dbReference type="InterPro" id="IPR012318">
    <property type="entry name" value="HTH_CRP"/>
</dbReference>
<dbReference type="Pfam" id="PF13545">
    <property type="entry name" value="HTH_Crp_2"/>
    <property type="match status" value="1"/>
</dbReference>
<dbReference type="InterPro" id="IPR018490">
    <property type="entry name" value="cNMP-bd_dom_sf"/>
</dbReference>
<evidence type="ECO:0000256" key="1">
    <source>
        <dbReference type="ARBA" id="ARBA00023015"/>
    </source>
</evidence>
<evidence type="ECO:0000313" key="5">
    <source>
        <dbReference type="EMBL" id="MDG3007655.1"/>
    </source>
</evidence>
<dbReference type="InterPro" id="IPR036390">
    <property type="entry name" value="WH_DNA-bd_sf"/>
</dbReference>
<feature type="domain" description="HTH crp-type" evidence="4">
    <location>
        <begin position="148"/>
        <end position="214"/>
    </location>
</feature>
<keyword evidence="3" id="KW-0804">Transcription</keyword>
<dbReference type="Gene3D" id="1.10.10.10">
    <property type="entry name" value="Winged helix-like DNA-binding domain superfamily/Winged helix DNA-binding domain"/>
    <property type="match status" value="1"/>
</dbReference>
<keyword evidence="2" id="KW-0238">DNA-binding</keyword>
<proteinExistence type="predicted"/>
<evidence type="ECO:0000313" key="6">
    <source>
        <dbReference type="Proteomes" id="UP001216907"/>
    </source>
</evidence>
<comment type="caution">
    <text evidence="5">The sequence shown here is derived from an EMBL/GenBank/DDBJ whole genome shotgun (WGS) entry which is preliminary data.</text>
</comment>
<keyword evidence="1" id="KW-0805">Transcription regulation</keyword>
<sequence>MPLSTKLRDTGNQLLDRLPHDEFDRLAPNLQTVGLALKQVLYQNDAEITHIHFPTTGLISLMTVLEEDDPVEAATVGKEGFVGLTVPLGVTASPHRAICQMNGESIRLPSRSFLEAMDRGPGLTRLVRRYTASTLRATGQGIACNALHPIEARACRWLLMLHDQAGRDEFPMTHEFLSYMLGVRRQSVTVVAGTLQVAGLIDYHRGFITVRNRTGLEDASCECYATVRDYYQKVMV</sequence>
<dbReference type="PANTHER" id="PTHR24567:SF74">
    <property type="entry name" value="HTH-TYPE TRANSCRIPTIONAL REGULATOR ARCR"/>
    <property type="match status" value="1"/>
</dbReference>
<dbReference type="SUPFAM" id="SSF46785">
    <property type="entry name" value="Winged helix' DNA-binding domain"/>
    <property type="match status" value="1"/>
</dbReference>
<dbReference type="InterPro" id="IPR036388">
    <property type="entry name" value="WH-like_DNA-bd_sf"/>
</dbReference>
<keyword evidence="6" id="KW-1185">Reference proteome</keyword>
<dbReference type="EMBL" id="JARRAG010000002">
    <property type="protein sequence ID" value="MDG3007655.1"/>
    <property type="molecule type" value="Genomic_DNA"/>
</dbReference>
<dbReference type="Proteomes" id="UP001216907">
    <property type="component" value="Unassembled WGS sequence"/>
</dbReference>
<gene>
    <name evidence="5" type="ORF">PZE19_28150</name>
</gene>
<dbReference type="PROSITE" id="PS51063">
    <property type="entry name" value="HTH_CRP_2"/>
    <property type="match status" value="1"/>
</dbReference>
<dbReference type="RefSeq" id="WP_277863929.1">
    <property type="nucleotide sequence ID" value="NZ_JARRAG010000002.1"/>
</dbReference>
<dbReference type="InterPro" id="IPR050397">
    <property type="entry name" value="Env_Response_Regulators"/>
</dbReference>
<organism evidence="5 6">
    <name type="scientific">Paludisphaera mucosa</name>
    <dbReference type="NCBI Taxonomy" id="3030827"/>
    <lineage>
        <taxon>Bacteria</taxon>
        <taxon>Pseudomonadati</taxon>
        <taxon>Planctomycetota</taxon>
        <taxon>Planctomycetia</taxon>
        <taxon>Isosphaerales</taxon>
        <taxon>Isosphaeraceae</taxon>
        <taxon>Paludisphaera</taxon>
    </lineage>
</organism>
<dbReference type="InterPro" id="IPR014710">
    <property type="entry name" value="RmlC-like_jellyroll"/>
</dbReference>
<dbReference type="PANTHER" id="PTHR24567">
    <property type="entry name" value="CRP FAMILY TRANSCRIPTIONAL REGULATORY PROTEIN"/>
    <property type="match status" value="1"/>
</dbReference>
<protein>
    <submittedName>
        <fullName evidence="5">Crp/Fnr family transcriptional regulator</fullName>
    </submittedName>
</protein>
<evidence type="ECO:0000259" key="4">
    <source>
        <dbReference type="PROSITE" id="PS51063"/>
    </source>
</evidence>
<dbReference type="SUPFAM" id="SSF51206">
    <property type="entry name" value="cAMP-binding domain-like"/>
    <property type="match status" value="1"/>
</dbReference>
<reference evidence="5 6" key="1">
    <citation type="submission" date="2023-03" db="EMBL/GenBank/DDBJ databases">
        <title>Paludisphaera mucosa sp. nov. a novel planctomycete from northern fen.</title>
        <authorList>
            <person name="Ivanova A."/>
        </authorList>
    </citation>
    <scope>NUCLEOTIDE SEQUENCE [LARGE SCALE GENOMIC DNA]</scope>
    <source>
        <strain evidence="5 6">Pla2</strain>
    </source>
</reference>